<organism evidence="1">
    <name type="scientific">Nothobranchius rachovii</name>
    <name type="common">bluefin notho</name>
    <dbReference type="NCBI Taxonomy" id="451742"/>
    <lineage>
        <taxon>Eukaryota</taxon>
        <taxon>Metazoa</taxon>
        <taxon>Chordata</taxon>
        <taxon>Craniata</taxon>
        <taxon>Vertebrata</taxon>
        <taxon>Euteleostomi</taxon>
        <taxon>Actinopterygii</taxon>
        <taxon>Neopterygii</taxon>
        <taxon>Teleostei</taxon>
        <taxon>Neoteleostei</taxon>
        <taxon>Acanthomorphata</taxon>
        <taxon>Ovalentaria</taxon>
        <taxon>Atherinomorphae</taxon>
        <taxon>Cyprinodontiformes</taxon>
        <taxon>Nothobranchiidae</taxon>
        <taxon>Nothobranchius</taxon>
    </lineage>
</organism>
<dbReference type="EMBL" id="HAEH01015175">
    <property type="protein sequence ID" value="SBS02050.1"/>
    <property type="molecule type" value="Transcribed_RNA"/>
</dbReference>
<dbReference type="AlphaFoldDB" id="A0A1A8R7L0"/>
<evidence type="ECO:0000313" key="1">
    <source>
        <dbReference type="EMBL" id="SBS02050.1"/>
    </source>
</evidence>
<name>A0A1A8R7L0_9TELE</name>
<reference evidence="1" key="1">
    <citation type="submission" date="2016-05" db="EMBL/GenBank/DDBJ databases">
        <authorList>
            <person name="Lavstsen T."/>
            <person name="Jespersen J.S."/>
        </authorList>
    </citation>
    <scope>NUCLEOTIDE SEQUENCE</scope>
    <source>
        <tissue evidence="1">Brain</tissue>
    </source>
</reference>
<gene>
    <name evidence="1" type="primary">Nfu_g_1_016340</name>
</gene>
<sequence>VHRYRHLLHPLLSGQHHTITHQGDLSTCQNWITMTLVNILVTPWLTNLSSGGGGGLGSFSFPP</sequence>
<protein>
    <submittedName>
        <fullName evidence="1">Uncharacterized protein</fullName>
    </submittedName>
</protein>
<reference evidence="1" key="2">
    <citation type="submission" date="2016-06" db="EMBL/GenBank/DDBJ databases">
        <title>The genome of a short-lived fish provides insights into sex chromosome evolution and the genetic control of aging.</title>
        <authorList>
            <person name="Reichwald K."/>
            <person name="Felder M."/>
            <person name="Petzold A."/>
            <person name="Koch P."/>
            <person name="Groth M."/>
            <person name="Platzer M."/>
        </authorList>
    </citation>
    <scope>NUCLEOTIDE SEQUENCE</scope>
    <source>
        <tissue evidence="1">Brain</tissue>
    </source>
</reference>
<accession>A0A1A8R7L0</accession>
<proteinExistence type="predicted"/>
<feature type="non-terminal residue" evidence="1">
    <location>
        <position position="1"/>
    </location>
</feature>
<feature type="non-terminal residue" evidence="1">
    <location>
        <position position="63"/>
    </location>
</feature>